<name>A0A8X6IZI2_NEPPI</name>
<dbReference type="EMBL" id="BMAW01094713">
    <property type="protein sequence ID" value="GFS66993.1"/>
    <property type="molecule type" value="Genomic_DNA"/>
</dbReference>
<evidence type="ECO:0000313" key="2">
    <source>
        <dbReference type="Proteomes" id="UP000887013"/>
    </source>
</evidence>
<gene>
    <name evidence="1" type="ORF">NPIL_297431</name>
</gene>
<evidence type="ECO:0000313" key="1">
    <source>
        <dbReference type="EMBL" id="GFS66993.1"/>
    </source>
</evidence>
<dbReference type="Gene3D" id="1.10.8.20">
    <property type="entry name" value="N-terminal domain of phosphatidylinositol transfer protein sec14p"/>
    <property type="match status" value="1"/>
</dbReference>
<dbReference type="Proteomes" id="UP000887013">
    <property type="component" value="Unassembled WGS sequence"/>
</dbReference>
<protein>
    <submittedName>
        <fullName evidence="1">Uncharacterized protein</fullName>
    </submittedName>
</protein>
<feature type="non-terminal residue" evidence="1">
    <location>
        <position position="47"/>
    </location>
</feature>
<proteinExistence type="predicted"/>
<organism evidence="1 2">
    <name type="scientific">Nephila pilipes</name>
    <name type="common">Giant wood spider</name>
    <name type="synonym">Nephila maculata</name>
    <dbReference type="NCBI Taxonomy" id="299642"/>
    <lineage>
        <taxon>Eukaryota</taxon>
        <taxon>Metazoa</taxon>
        <taxon>Ecdysozoa</taxon>
        <taxon>Arthropoda</taxon>
        <taxon>Chelicerata</taxon>
        <taxon>Arachnida</taxon>
        <taxon>Araneae</taxon>
        <taxon>Araneomorphae</taxon>
        <taxon>Entelegynae</taxon>
        <taxon>Araneoidea</taxon>
        <taxon>Nephilidae</taxon>
        <taxon>Nephila</taxon>
    </lineage>
</organism>
<dbReference type="AlphaFoldDB" id="A0A8X6IZI2"/>
<keyword evidence="2" id="KW-1185">Reference proteome</keyword>
<reference evidence="1" key="1">
    <citation type="submission" date="2020-08" db="EMBL/GenBank/DDBJ databases">
        <title>Multicomponent nature underlies the extraordinary mechanical properties of spider dragline silk.</title>
        <authorList>
            <person name="Kono N."/>
            <person name="Nakamura H."/>
            <person name="Mori M."/>
            <person name="Yoshida Y."/>
            <person name="Ohtoshi R."/>
            <person name="Malay A.D."/>
            <person name="Moran D.A.P."/>
            <person name="Tomita M."/>
            <person name="Numata K."/>
            <person name="Arakawa K."/>
        </authorList>
    </citation>
    <scope>NUCLEOTIDE SEQUENCE</scope>
</reference>
<comment type="caution">
    <text evidence="1">The sequence shown here is derived from an EMBL/GenBank/DDBJ whole genome shotgun (WGS) entry which is preliminary data.</text>
</comment>
<accession>A0A8X6IZI2</accession>
<sequence>MIISSEGLYPFLAFTIPDKFVQKAKDELFETDENRDSALQRLRELVV</sequence>